<sequence length="261" mass="28299">MAGKKSESHEIVKVVYFDQETASDYLDIIAGGTLSTTKEDIRDRTTEAHAAVDAKLSAKLSWLPFLRGSADLGAGAEASIAGESILSKTLANTILTDYLKSAGEDAKISKLEGYSVFAAQESMAFMKIYTPFMIAARTEDADFDIARMDEALEKAKGYYELLGESVNGRKVVLRFNIRAFRNNYGLSDLTRMNLVFHGIEVGRTTEASLNIKSEMAQGATGAPKLEDLIQDSVHADPGSKEDVNLPVFDVVLAAVEGKVTE</sequence>
<dbReference type="KEGG" id="cuv:CUREI_06840"/>
<dbReference type="EMBL" id="CP009215">
    <property type="protein sequence ID" value="AIL97047.1"/>
    <property type="molecule type" value="Genomic_DNA"/>
</dbReference>
<dbReference type="InterPro" id="IPR045633">
    <property type="entry name" value="DUF6414"/>
</dbReference>
<gene>
    <name evidence="1" type="ORF">CUREI_06840</name>
</gene>
<protein>
    <submittedName>
        <fullName evidence="1">Uncharacterized protein</fullName>
    </submittedName>
</protein>
<reference evidence="1 2" key="1">
    <citation type="submission" date="2014-08" db="EMBL/GenBank/DDBJ databases">
        <title>Complete genome sequence of Corynebacterium ureicelerivorans DSM 45051, a lipophilic and urea-splitting isolate from a blood culture of a septicaemia patient.</title>
        <authorList>
            <person name="Tippelt A."/>
            <person name="Albersmeier A."/>
            <person name="Brinkrolf K."/>
            <person name="Ruckert C."/>
            <person name="Tauch A."/>
        </authorList>
    </citation>
    <scope>NUCLEOTIDE SEQUENCE [LARGE SCALE GENOMIC DNA]</scope>
    <source>
        <strain evidence="1 2">IMMIB RIV-2301</strain>
    </source>
</reference>
<name>A0A077HQS7_9CORY</name>
<keyword evidence="2" id="KW-1185">Reference proteome</keyword>
<dbReference type="AlphaFoldDB" id="A0A077HQS7"/>
<organism evidence="1 2">
    <name type="scientific">Corynebacterium ureicelerivorans</name>
    <dbReference type="NCBI Taxonomy" id="401472"/>
    <lineage>
        <taxon>Bacteria</taxon>
        <taxon>Bacillati</taxon>
        <taxon>Actinomycetota</taxon>
        <taxon>Actinomycetes</taxon>
        <taxon>Mycobacteriales</taxon>
        <taxon>Corynebacteriaceae</taxon>
        <taxon>Corynebacterium</taxon>
    </lineage>
</organism>
<evidence type="ECO:0000313" key="1">
    <source>
        <dbReference type="EMBL" id="AIL97047.1"/>
    </source>
</evidence>
<dbReference type="Proteomes" id="UP000028939">
    <property type="component" value="Chromosome"/>
</dbReference>
<dbReference type="HOGENOM" id="CLU_088887_0_0_11"/>
<proteinExistence type="predicted"/>
<dbReference type="OrthoDB" id="3196366at2"/>
<accession>A0A077HQS7</accession>
<dbReference type="Pfam" id="PF19952">
    <property type="entry name" value="DUF6414"/>
    <property type="match status" value="1"/>
</dbReference>
<evidence type="ECO:0000313" key="2">
    <source>
        <dbReference type="Proteomes" id="UP000028939"/>
    </source>
</evidence>